<dbReference type="RefSeq" id="WP_139067333.1">
    <property type="nucleotide sequence ID" value="NZ_CP040812.1"/>
</dbReference>
<dbReference type="KEGG" id="afla:FHG64_16015"/>
<accession>A0A5B7X5K3</accession>
<feature type="domain" description="Primase C-terminal 1" evidence="1">
    <location>
        <begin position="207"/>
        <end position="266"/>
    </location>
</feature>
<dbReference type="InterPro" id="IPR014907">
    <property type="entry name" value="BT4734-like_N"/>
</dbReference>
<dbReference type="AlphaFoldDB" id="A0A5B7X5K3"/>
<sequence length="275" mass="31736">MEERRISYFKNCRAKTPEIVTIEAALHWIKTGSSKDAIEKIREANDQQTKDLFKQDLPAVTFGGLFEDRSGLLEASGLACLDFDKVENLNELSERLKASEYIYSFWISPSGNGIKALVKIPVVKDKEEYQEYYRAILKHFKDLQPDIATKDINRLCFESYDPYLYVQEEAIVFKEKLKVKPKEKTVLEPASNLPEGKVIDRIISWWVKKFPFAQGNRNNSLFVLACALSNFGISKATTEDLFYSFEDKDFPYNEIKQIIDSAYKKADFNSQSFPQ</sequence>
<dbReference type="InterPro" id="IPR014820">
    <property type="entry name" value="PriCT_1"/>
</dbReference>
<protein>
    <recommendedName>
        <fullName evidence="1">Primase C-terminal 1 domain-containing protein</fullName>
    </recommendedName>
</protein>
<keyword evidence="3" id="KW-1185">Reference proteome</keyword>
<dbReference type="SMART" id="SM00942">
    <property type="entry name" value="PriCT_1"/>
    <property type="match status" value="1"/>
</dbReference>
<proteinExistence type="predicted"/>
<evidence type="ECO:0000259" key="1">
    <source>
        <dbReference type="SMART" id="SM00942"/>
    </source>
</evidence>
<evidence type="ECO:0000313" key="3">
    <source>
        <dbReference type="Proteomes" id="UP000309016"/>
    </source>
</evidence>
<name>A0A5B7X5K3_9FLAO</name>
<reference evidence="2 3" key="1">
    <citation type="submission" date="2019-06" db="EMBL/GenBank/DDBJ databases">
        <title>Complete genome sequence of Antarcticibacterium flavum KCTC 52984T from an Antarctic marine sediment.</title>
        <authorList>
            <person name="Lee Y.M."/>
            <person name="Shin S.C."/>
        </authorList>
    </citation>
    <scope>NUCLEOTIDE SEQUENCE [LARGE SCALE GENOMIC DNA]</scope>
    <source>
        <strain evidence="2 3">KCTC 52984</strain>
    </source>
</reference>
<evidence type="ECO:0000313" key="2">
    <source>
        <dbReference type="EMBL" id="QCY70774.1"/>
    </source>
</evidence>
<dbReference type="EMBL" id="CP040812">
    <property type="protein sequence ID" value="QCY70774.1"/>
    <property type="molecule type" value="Genomic_DNA"/>
</dbReference>
<gene>
    <name evidence="2" type="ORF">FHG64_16015</name>
</gene>
<dbReference type="Pfam" id="PF08708">
    <property type="entry name" value="PriCT_1"/>
    <property type="match status" value="1"/>
</dbReference>
<organism evidence="2 3">
    <name type="scientific">Antarcticibacterium flavum</name>
    <dbReference type="NCBI Taxonomy" id="2058175"/>
    <lineage>
        <taxon>Bacteria</taxon>
        <taxon>Pseudomonadati</taxon>
        <taxon>Bacteroidota</taxon>
        <taxon>Flavobacteriia</taxon>
        <taxon>Flavobacteriales</taxon>
        <taxon>Flavobacteriaceae</taxon>
        <taxon>Antarcticibacterium</taxon>
    </lineage>
</organism>
<dbReference type="Pfam" id="PF08800">
    <property type="entry name" value="BT4734-like_N"/>
    <property type="match status" value="1"/>
</dbReference>
<dbReference type="Proteomes" id="UP000309016">
    <property type="component" value="Chromosome"/>
</dbReference>
<dbReference type="OrthoDB" id="9801888at2"/>